<evidence type="ECO:0000313" key="5">
    <source>
        <dbReference type="EMBL" id="QLQ78705.1"/>
    </source>
</evidence>
<dbReference type="PANTHER" id="PTHR22792:SF132">
    <property type="entry name" value="LA-RELATED PROTEIN 1"/>
    <property type="match status" value="1"/>
</dbReference>
<dbReference type="OrthoDB" id="340227at2759"/>
<feature type="compositionally biased region" description="Polar residues" evidence="3">
    <location>
        <begin position="183"/>
        <end position="196"/>
    </location>
</feature>
<dbReference type="Pfam" id="PF05383">
    <property type="entry name" value="La"/>
    <property type="match status" value="1"/>
</dbReference>
<dbReference type="PROSITE" id="PS50961">
    <property type="entry name" value="HTH_LA"/>
    <property type="match status" value="1"/>
</dbReference>
<dbReference type="GO" id="GO:0045727">
    <property type="term" value="P:positive regulation of translation"/>
    <property type="evidence" value="ECO:0007669"/>
    <property type="project" value="TreeGrafter"/>
</dbReference>
<dbReference type="CDD" id="cd07323">
    <property type="entry name" value="LAM"/>
    <property type="match status" value="1"/>
</dbReference>
<evidence type="ECO:0000259" key="4">
    <source>
        <dbReference type="PROSITE" id="PS50961"/>
    </source>
</evidence>
<evidence type="ECO:0000313" key="6">
    <source>
        <dbReference type="Proteomes" id="UP000510647"/>
    </source>
</evidence>
<dbReference type="AlphaFoldDB" id="A0A7H9HQS8"/>
<gene>
    <name evidence="5" type="ORF">HG537_0B00540</name>
</gene>
<dbReference type="SMART" id="SM00715">
    <property type="entry name" value="LA"/>
    <property type="match status" value="1"/>
</dbReference>
<dbReference type="InterPro" id="IPR036390">
    <property type="entry name" value="WH_DNA-bd_sf"/>
</dbReference>
<dbReference type="InterPro" id="IPR045180">
    <property type="entry name" value="La_dom_prot"/>
</dbReference>
<organism evidence="5 6">
    <name type="scientific">Torulaspora globosa</name>
    <dbReference type="NCBI Taxonomy" id="48254"/>
    <lineage>
        <taxon>Eukaryota</taxon>
        <taxon>Fungi</taxon>
        <taxon>Dikarya</taxon>
        <taxon>Ascomycota</taxon>
        <taxon>Saccharomycotina</taxon>
        <taxon>Saccharomycetes</taxon>
        <taxon>Saccharomycetales</taxon>
        <taxon>Saccharomycetaceae</taxon>
        <taxon>Torulaspora</taxon>
    </lineage>
</organism>
<dbReference type="GO" id="GO:0005829">
    <property type="term" value="C:cytosol"/>
    <property type="evidence" value="ECO:0007669"/>
    <property type="project" value="TreeGrafter"/>
</dbReference>
<keyword evidence="6" id="KW-1185">Reference proteome</keyword>
<dbReference type="EMBL" id="CP059268">
    <property type="protein sequence ID" value="QLQ78705.1"/>
    <property type="molecule type" value="Genomic_DNA"/>
</dbReference>
<evidence type="ECO:0000256" key="1">
    <source>
        <dbReference type="ARBA" id="ARBA00022884"/>
    </source>
</evidence>
<dbReference type="PANTHER" id="PTHR22792">
    <property type="entry name" value="LUPUS LA PROTEIN-RELATED"/>
    <property type="match status" value="1"/>
</dbReference>
<feature type="compositionally biased region" description="Basic and acidic residues" evidence="3">
    <location>
        <begin position="133"/>
        <end position="153"/>
    </location>
</feature>
<protein>
    <recommendedName>
        <fullName evidence="4">HTH La-type RNA-binding domain-containing protein</fullName>
    </recommendedName>
</protein>
<evidence type="ECO:0000256" key="2">
    <source>
        <dbReference type="PROSITE-ProRule" id="PRU00332"/>
    </source>
</evidence>
<feature type="compositionally biased region" description="Polar residues" evidence="3">
    <location>
        <begin position="203"/>
        <end position="216"/>
    </location>
</feature>
<feature type="compositionally biased region" description="Low complexity" evidence="3">
    <location>
        <begin position="88"/>
        <end position="105"/>
    </location>
</feature>
<dbReference type="InterPro" id="IPR006630">
    <property type="entry name" value="La_HTH"/>
</dbReference>
<proteinExistence type="predicted"/>
<sequence length="443" mass="49414">MSVESEAKGAVEVDSQVEVRKEPVLAPAPLPTKSPWKAVSADIPVTTISMESLESGKKKKKNKAGTPAIGSQTKWVPMKASIVVSAPKRAGNGARKGNNKNTGAGSKKKKQQSQQTARKNSPRSSGGDEETKDELSRHKEGEQQDDAESKAEAESEYSTVDELQPNAGQGGHPAYQRRKHNHSNQFQHSAHQQNGFQRRRYHSNYNNNDPSSQQRYMHSKGMSPYQGRVPRPLGHGPHLINGHMQKTPYMVPMYQQYYSMQPILMAVNSIARQIEYYFSPENLAQDKYLRSKLSKEGYAPLSLIAKFYRVVNMSFGGDPSLILAALREIVFNQNSTVDVCYGTIENADDTDSNHDDNAILANYFVRSKQWETLLPEEFSTIIKIDKILENDALDEFMINAASMQPKLLNTEPQESIPVSDIPENSEQESESTTNAEDPQVKAQ</sequence>
<dbReference type="GO" id="GO:0003723">
    <property type="term" value="F:RNA binding"/>
    <property type="evidence" value="ECO:0007669"/>
    <property type="project" value="UniProtKB-UniRule"/>
</dbReference>
<name>A0A7H9HQS8_9SACH</name>
<dbReference type="Gene3D" id="1.10.10.10">
    <property type="entry name" value="Winged helix-like DNA-binding domain superfamily/Winged helix DNA-binding domain"/>
    <property type="match status" value="1"/>
</dbReference>
<dbReference type="SUPFAM" id="SSF46785">
    <property type="entry name" value="Winged helix' DNA-binding domain"/>
    <property type="match status" value="1"/>
</dbReference>
<feature type="region of interest" description="Disordered" evidence="3">
    <location>
        <begin position="1"/>
        <end position="236"/>
    </location>
</feature>
<evidence type="ECO:0000256" key="3">
    <source>
        <dbReference type="SAM" id="MobiDB-lite"/>
    </source>
</evidence>
<feature type="domain" description="HTH La-type RNA-binding" evidence="4">
    <location>
        <begin position="260"/>
        <end position="356"/>
    </location>
</feature>
<dbReference type="InterPro" id="IPR036388">
    <property type="entry name" value="WH-like_DNA-bd_sf"/>
</dbReference>
<feature type="compositionally biased region" description="Basic and acidic residues" evidence="3">
    <location>
        <begin position="1"/>
        <end position="23"/>
    </location>
</feature>
<accession>A0A7H9HQS8</accession>
<reference evidence="5 6" key="1">
    <citation type="submission" date="2020-06" db="EMBL/GenBank/DDBJ databases">
        <title>The yeast mating-type switching endonuclease HO is a domesticated member of an unorthodox homing genetic element family.</title>
        <authorList>
            <person name="Coughlan A.Y."/>
            <person name="Lombardi L."/>
            <person name="Braun-Galleani S."/>
            <person name="Martos A.R."/>
            <person name="Galeote V."/>
            <person name="Bigey F."/>
            <person name="Dequin S."/>
            <person name="Byrne K.P."/>
            <person name="Wolfe K.H."/>
        </authorList>
    </citation>
    <scope>NUCLEOTIDE SEQUENCE [LARGE SCALE GENOMIC DNA]</scope>
    <source>
        <strain evidence="5 6">CBS2947</strain>
    </source>
</reference>
<feature type="region of interest" description="Disordered" evidence="3">
    <location>
        <begin position="407"/>
        <end position="443"/>
    </location>
</feature>
<dbReference type="GO" id="GO:0010494">
    <property type="term" value="C:cytoplasmic stress granule"/>
    <property type="evidence" value="ECO:0007669"/>
    <property type="project" value="TreeGrafter"/>
</dbReference>
<keyword evidence="1 2" id="KW-0694">RNA-binding</keyword>
<dbReference type="Proteomes" id="UP000510647">
    <property type="component" value="Chromosome 2"/>
</dbReference>